<dbReference type="STRING" id="4155.A0A022QBY8"/>
<accession>A0A022QBY8</accession>
<dbReference type="eggNOG" id="ENOG502QUE1">
    <property type="taxonomic scope" value="Eukaryota"/>
</dbReference>
<feature type="signal peptide" evidence="5">
    <location>
        <begin position="1"/>
        <end position="23"/>
    </location>
</feature>
<keyword evidence="2 4" id="KW-0378">Hydrolase</keyword>
<reference evidence="6 7" key="1">
    <citation type="journal article" date="2013" name="Proc. Natl. Acad. Sci. U.S.A.">
        <title>Fine-scale variation in meiotic recombination in Mimulus inferred from population shotgun sequencing.</title>
        <authorList>
            <person name="Hellsten U."/>
            <person name="Wright K.M."/>
            <person name="Jenkins J."/>
            <person name="Shu S."/>
            <person name="Yuan Y."/>
            <person name="Wessler S.R."/>
            <person name="Schmutz J."/>
            <person name="Willis J.H."/>
            <person name="Rokhsar D.S."/>
        </authorList>
    </citation>
    <scope>NUCLEOTIDE SEQUENCE [LARGE SCALE GENOMIC DNA]</scope>
    <source>
        <strain evidence="7">cv. DUN x IM62</strain>
    </source>
</reference>
<evidence type="ECO:0000313" key="6">
    <source>
        <dbReference type="EMBL" id="EYU25144.1"/>
    </source>
</evidence>
<name>A0A022QBY8_ERYGU</name>
<dbReference type="AlphaFoldDB" id="A0A022QBY8"/>
<keyword evidence="3 4" id="KW-0326">Glycosidase</keyword>
<dbReference type="InterPro" id="IPR000743">
    <property type="entry name" value="Glyco_hydro_28"/>
</dbReference>
<dbReference type="GO" id="GO:0005975">
    <property type="term" value="P:carbohydrate metabolic process"/>
    <property type="evidence" value="ECO:0007669"/>
    <property type="project" value="InterPro"/>
</dbReference>
<keyword evidence="5" id="KW-0732">Signal</keyword>
<sequence length="431" mass="46007">MLLQILEGFVICLVLGLVCVSGAEKVEYKAFECRKHSAVLTDFGGKGDGVTSNTAAFKAAIANLSKLASDGGAQLIVPPGKWLTGSFNLTSYFTLYIHKDAVLLASQDESEYPLIDPLPSYGNAAGKRFAGLIFGTNLENVVVTGGNGTIDGQGEIWWKKFKSHKLKNTRPALIEIMNSTIVQITNLTMINSPSSHVHPTYSNGVIIESLTIIAPTDSPNTVGINPDSCEDTRIVRCYIVSGDDCVAVKSGLDQYGIKYDKPTESLAIRRLTCTSPNNAAIALGSEMSGGIQDVRADGVHAVNCKAAVRIETAPGRGGYVKEVYFRNVTLDAVKYAFWLTASNGPHPDEGFDRKALPEVKNITLMNVVGKNVSMVGNLAGIAGDPFIGICISNVTVEMAAEKKLPWNCSDVSGISSGVSPKACDLLPEKRE</sequence>
<evidence type="ECO:0000256" key="5">
    <source>
        <dbReference type="SAM" id="SignalP"/>
    </source>
</evidence>
<dbReference type="PANTHER" id="PTHR31339">
    <property type="entry name" value="PECTIN LYASE-RELATED"/>
    <property type="match status" value="1"/>
</dbReference>
<dbReference type="Pfam" id="PF00295">
    <property type="entry name" value="Glyco_hydro_28"/>
    <property type="match status" value="1"/>
</dbReference>
<dbReference type="GO" id="GO:0004650">
    <property type="term" value="F:polygalacturonase activity"/>
    <property type="evidence" value="ECO:0007669"/>
    <property type="project" value="InterPro"/>
</dbReference>
<dbReference type="PANTHER" id="PTHR31339:SF66">
    <property type="entry name" value="OS06G0106800 PROTEIN"/>
    <property type="match status" value="1"/>
</dbReference>
<evidence type="ECO:0000313" key="7">
    <source>
        <dbReference type="Proteomes" id="UP000030748"/>
    </source>
</evidence>
<dbReference type="InterPro" id="IPR051801">
    <property type="entry name" value="GH28_Enzymes"/>
</dbReference>
<protein>
    <recommendedName>
        <fullName evidence="8">Pectate lyase superfamily protein domain-containing protein</fullName>
    </recommendedName>
</protein>
<feature type="non-terminal residue" evidence="6">
    <location>
        <position position="431"/>
    </location>
</feature>
<keyword evidence="7" id="KW-1185">Reference proteome</keyword>
<dbReference type="Gene3D" id="2.160.20.10">
    <property type="entry name" value="Single-stranded right-handed beta-helix, Pectin lyase-like"/>
    <property type="match status" value="1"/>
</dbReference>
<evidence type="ECO:0000256" key="4">
    <source>
        <dbReference type="RuleBase" id="RU361169"/>
    </source>
</evidence>
<dbReference type="EMBL" id="KI632098">
    <property type="protein sequence ID" value="EYU25144.1"/>
    <property type="molecule type" value="Genomic_DNA"/>
</dbReference>
<feature type="chain" id="PRO_5001506758" description="Pectate lyase superfamily protein domain-containing protein" evidence="5">
    <location>
        <begin position="24"/>
        <end position="431"/>
    </location>
</feature>
<evidence type="ECO:0000256" key="2">
    <source>
        <dbReference type="ARBA" id="ARBA00022801"/>
    </source>
</evidence>
<proteinExistence type="inferred from homology"/>
<dbReference type="InterPro" id="IPR011050">
    <property type="entry name" value="Pectin_lyase_fold/virulence"/>
</dbReference>
<comment type="similarity">
    <text evidence="1 4">Belongs to the glycosyl hydrolase 28 family.</text>
</comment>
<evidence type="ECO:0000256" key="1">
    <source>
        <dbReference type="ARBA" id="ARBA00008834"/>
    </source>
</evidence>
<dbReference type="SUPFAM" id="SSF51126">
    <property type="entry name" value="Pectin lyase-like"/>
    <property type="match status" value="1"/>
</dbReference>
<evidence type="ECO:0000256" key="3">
    <source>
        <dbReference type="ARBA" id="ARBA00023295"/>
    </source>
</evidence>
<dbReference type="InterPro" id="IPR012334">
    <property type="entry name" value="Pectin_lyas_fold"/>
</dbReference>
<organism evidence="6 7">
    <name type="scientific">Erythranthe guttata</name>
    <name type="common">Yellow monkey flower</name>
    <name type="synonym">Mimulus guttatus</name>
    <dbReference type="NCBI Taxonomy" id="4155"/>
    <lineage>
        <taxon>Eukaryota</taxon>
        <taxon>Viridiplantae</taxon>
        <taxon>Streptophyta</taxon>
        <taxon>Embryophyta</taxon>
        <taxon>Tracheophyta</taxon>
        <taxon>Spermatophyta</taxon>
        <taxon>Magnoliopsida</taxon>
        <taxon>eudicotyledons</taxon>
        <taxon>Gunneridae</taxon>
        <taxon>Pentapetalae</taxon>
        <taxon>asterids</taxon>
        <taxon>lamiids</taxon>
        <taxon>Lamiales</taxon>
        <taxon>Phrymaceae</taxon>
        <taxon>Erythranthe</taxon>
    </lineage>
</organism>
<dbReference type="Proteomes" id="UP000030748">
    <property type="component" value="Unassembled WGS sequence"/>
</dbReference>
<gene>
    <name evidence="6" type="ORF">MIMGU_mgv1a023393mg</name>
</gene>
<evidence type="ECO:0008006" key="8">
    <source>
        <dbReference type="Google" id="ProtNLM"/>
    </source>
</evidence>